<dbReference type="STRING" id="1797780.A3E45_05165"/>
<dbReference type="InterPro" id="IPR038765">
    <property type="entry name" value="Papain-like_cys_pep_sf"/>
</dbReference>
<evidence type="ECO:0008006" key="3">
    <source>
        <dbReference type="Google" id="ProtNLM"/>
    </source>
</evidence>
<dbReference type="Gene3D" id="3.90.1720.10">
    <property type="entry name" value="endopeptidase domain like (from Nostoc punctiforme)"/>
    <property type="match status" value="1"/>
</dbReference>
<dbReference type="EMBL" id="MFDH01000021">
    <property type="protein sequence ID" value="OGE35598.1"/>
    <property type="molecule type" value="Genomic_DNA"/>
</dbReference>
<proteinExistence type="predicted"/>
<reference evidence="1 2" key="1">
    <citation type="journal article" date="2016" name="Nat. Commun.">
        <title>Thousands of microbial genomes shed light on interconnected biogeochemical processes in an aquifer system.</title>
        <authorList>
            <person name="Anantharaman K."/>
            <person name="Brown C.T."/>
            <person name="Hug L.A."/>
            <person name="Sharon I."/>
            <person name="Castelle C.J."/>
            <person name="Probst A.J."/>
            <person name="Thomas B.C."/>
            <person name="Singh A."/>
            <person name="Wilkins M.J."/>
            <person name="Karaoz U."/>
            <person name="Brodie E.L."/>
            <person name="Williams K.H."/>
            <person name="Hubbard S.S."/>
            <person name="Banfield J.F."/>
        </authorList>
    </citation>
    <scope>NUCLEOTIDE SEQUENCE [LARGE SCALE GENOMIC DNA]</scope>
</reference>
<comment type="caution">
    <text evidence="1">The sequence shown here is derived from an EMBL/GenBank/DDBJ whole genome shotgun (WGS) entry which is preliminary data.</text>
</comment>
<organism evidence="1 2">
    <name type="scientific">Candidatus Daviesbacteria bacterium RIFCSPHIGHO2_12_FULL_43_11</name>
    <dbReference type="NCBI Taxonomy" id="1797780"/>
    <lineage>
        <taxon>Bacteria</taxon>
        <taxon>Candidatus Daviesiibacteriota</taxon>
    </lineage>
</organism>
<accession>A0A1F5K498</accession>
<dbReference type="AlphaFoldDB" id="A0A1F5K498"/>
<protein>
    <recommendedName>
        <fullName evidence="3">NlpC/P60 domain-containing protein</fullName>
    </recommendedName>
</protein>
<dbReference type="SUPFAM" id="SSF54001">
    <property type="entry name" value="Cysteine proteinases"/>
    <property type="match status" value="1"/>
</dbReference>
<name>A0A1F5K498_9BACT</name>
<sequence length="219" mass="24159">MSNPQGYPKILFSAYDKFMLPLGGKRVPTPYRRNETGSFQKIGSQFQGKSSPEILTETTKRLAKEQNFNLGKASVEEIREFMKKNKLGIDCSGFVYRMLNHLVEKLGLGNLEKAAGFPHVGRTNIAKMTSDGFSVPVTDLSKAQPGDIIRLNSEGDILHGVIILQNSGGIITYAHSSNETNPSGVHQDKTVSNQLPPDLSYFSYNINKGDGIRRLKILA</sequence>
<evidence type="ECO:0000313" key="1">
    <source>
        <dbReference type="EMBL" id="OGE35598.1"/>
    </source>
</evidence>
<gene>
    <name evidence="1" type="ORF">A3E45_05165</name>
</gene>
<dbReference type="Proteomes" id="UP000176405">
    <property type="component" value="Unassembled WGS sequence"/>
</dbReference>
<evidence type="ECO:0000313" key="2">
    <source>
        <dbReference type="Proteomes" id="UP000176405"/>
    </source>
</evidence>